<protein>
    <recommendedName>
        <fullName evidence="4">HTH-type transcriptional repressor AllR</fullName>
    </recommendedName>
    <alternativeName>
        <fullName evidence="5">Negative regulator of allantoin and glyoxylate utilization operons</fullName>
    </alternativeName>
</protein>
<dbReference type="Gene3D" id="3.30.450.40">
    <property type="match status" value="1"/>
</dbReference>
<keyword evidence="3" id="KW-0804">Transcription</keyword>
<dbReference type="SUPFAM" id="SSF55781">
    <property type="entry name" value="GAF domain-like"/>
    <property type="match status" value="1"/>
</dbReference>
<organism evidence="9 10">
    <name type="scientific">Cobetia amphilecti</name>
    <dbReference type="NCBI Taxonomy" id="1055104"/>
    <lineage>
        <taxon>Bacteria</taxon>
        <taxon>Pseudomonadati</taxon>
        <taxon>Pseudomonadota</taxon>
        <taxon>Gammaproteobacteria</taxon>
        <taxon>Oceanospirillales</taxon>
        <taxon>Halomonadaceae</taxon>
        <taxon>Cobetia</taxon>
    </lineage>
</organism>
<dbReference type="Gene3D" id="1.10.10.10">
    <property type="entry name" value="Winged helix-like DNA-binding domain superfamily/Winged helix DNA-binding domain"/>
    <property type="match status" value="1"/>
</dbReference>
<dbReference type="GO" id="GO:0045892">
    <property type="term" value="P:negative regulation of DNA-templated transcription"/>
    <property type="evidence" value="ECO:0007669"/>
    <property type="project" value="TreeGrafter"/>
</dbReference>
<dbReference type="PROSITE" id="PS51077">
    <property type="entry name" value="HTH_ICLR"/>
    <property type="match status" value="1"/>
</dbReference>
<dbReference type="GO" id="GO:0003700">
    <property type="term" value="F:DNA-binding transcription factor activity"/>
    <property type="evidence" value="ECO:0007669"/>
    <property type="project" value="TreeGrafter"/>
</dbReference>
<dbReference type="SUPFAM" id="SSF46785">
    <property type="entry name" value="Winged helix' DNA-binding domain"/>
    <property type="match status" value="1"/>
</dbReference>
<keyword evidence="1" id="KW-0805">Transcription regulation</keyword>
<comment type="caution">
    <text evidence="9">The sequence shown here is derived from an EMBL/GenBank/DDBJ whole genome shotgun (WGS) entry which is preliminary data.</text>
</comment>
<keyword evidence="2" id="KW-0238">DNA-binding</keyword>
<feature type="domain" description="IclR-ED" evidence="8">
    <location>
        <begin position="95"/>
        <end position="278"/>
    </location>
</feature>
<evidence type="ECO:0000256" key="5">
    <source>
        <dbReference type="ARBA" id="ARBA00042627"/>
    </source>
</evidence>
<dbReference type="InterPro" id="IPR005471">
    <property type="entry name" value="Tscrpt_reg_IclR_N"/>
</dbReference>
<dbReference type="PANTHER" id="PTHR30136">
    <property type="entry name" value="HELIX-TURN-HELIX TRANSCRIPTIONAL REGULATOR, ICLR FAMILY"/>
    <property type="match status" value="1"/>
</dbReference>
<evidence type="ECO:0000256" key="4">
    <source>
        <dbReference type="ARBA" id="ARBA00040379"/>
    </source>
</evidence>
<dbReference type="AlphaFoldDB" id="A0AAP4U2M1"/>
<gene>
    <name evidence="9" type="ORF">Q4535_11950</name>
</gene>
<evidence type="ECO:0000313" key="9">
    <source>
        <dbReference type="EMBL" id="MDO6672828.1"/>
    </source>
</evidence>
<reference evidence="9" key="1">
    <citation type="submission" date="2023-07" db="EMBL/GenBank/DDBJ databases">
        <title>Genome content predicts the carbon catabolic preferences of heterotrophic bacteria.</title>
        <authorList>
            <person name="Gralka M."/>
        </authorList>
    </citation>
    <scope>NUCLEOTIDE SEQUENCE</scope>
    <source>
        <strain evidence="9">C2R13</strain>
    </source>
</reference>
<feature type="compositionally biased region" description="Basic and acidic residues" evidence="6">
    <location>
        <begin position="12"/>
        <end position="31"/>
    </location>
</feature>
<dbReference type="InterPro" id="IPR029016">
    <property type="entry name" value="GAF-like_dom_sf"/>
</dbReference>
<evidence type="ECO:0000256" key="3">
    <source>
        <dbReference type="ARBA" id="ARBA00023163"/>
    </source>
</evidence>
<evidence type="ECO:0000259" key="7">
    <source>
        <dbReference type="PROSITE" id="PS51077"/>
    </source>
</evidence>
<evidence type="ECO:0000256" key="1">
    <source>
        <dbReference type="ARBA" id="ARBA00023015"/>
    </source>
</evidence>
<name>A0AAP4U2M1_9GAMM</name>
<proteinExistence type="predicted"/>
<feature type="region of interest" description="Disordered" evidence="6">
    <location>
        <begin position="1"/>
        <end position="31"/>
    </location>
</feature>
<dbReference type="RefSeq" id="WP_082388278.1">
    <property type="nucleotide sequence ID" value="NZ_JAHKQM010000024.1"/>
</dbReference>
<dbReference type="PROSITE" id="PS51078">
    <property type="entry name" value="ICLR_ED"/>
    <property type="match status" value="1"/>
</dbReference>
<dbReference type="InterPro" id="IPR014757">
    <property type="entry name" value="Tscrpt_reg_IclR_C"/>
</dbReference>
<dbReference type="InterPro" id="IPR036390">
    <property type="entry name" value="WH_DNA-bd_sf"/>
</dbReference>
<dbReference type="GO" id="GO:0003677">
    <property type="term" value="F:DNA binding"/>
    <property type="evidence" value="ECO:0007669"/>
    <property type="project" value="UniProtKB-KW"/>
</dbReference>
<sequence>MNSATQPQASLPRDRKDADRDTSKEGSKIEGDTPAQRLLALLEVIAAKDQFFTLQGLVEETGLPKPTLHRMLQQLEGSGMLQREADNRHYSKGSRLRRLAENLLLNDTVQGARHGVLNRLMEEVGESCNITALSGSEVLYLDRVETQAPLRFYLHPGSRVPVHCSASGKLFLAQMPPAQRRRLLTGTPLNAMTRNTLTDIESVEAEIEQVRQQGFALDDEEFLPGLVCIAVLAPNPDGPSNIGVAIQAPVMRQSREDMLKHLPALERAARDIAAIQRGAIPSA</sequence>
<accession>A0AAP4U2M1</accession>
<dbReference type="Pfam" id="PF01614">
    <property type="entry name" value="IclR_C"/>
    <property type="match status" value="1"/>
</dbReference>
<dbReference type="SMART" id="SM00346">
    <property type="entry name" value="HTH_ICLR"/>
    <property type="match status" value="1"/>
</dbReference>
<dbReference type="Pfam" id="PF09339">
    <property type="entry name" value="HTH_IclR"/>
    <property type="match status" value="1"/>
</dbReference>
<evidence type="ECO:0000259" key="8">
    <source>
        <dbReference type="PROSITE" id="PS51078"/>
    </source>
</evidence>
<evidence type="ECO:0000313" key="10">
    <source>
        <dbReference type="Proteomes" id="UP001170481"/>
    </source>
</evidence>
<evidence type="ECO:0000256" key="2">
    <source>
        <dbReference type="ARBA" id="ARBA00023125"/>
    </source>
</evidence>
<evidence type="ECO:0000256" key="6">
    <source>
        <dbReference type="SAM" id="MobiDB-lite"/>
    </source>
</evidence>
<dbReference type="PANTHER" id="PTHR30136:SF24">
    <property type="entry name" value="HTH-TYPE TRANSCRIPTIONAL REPRESSOR ALLR"/>
    <property type="match status" value="1"/>
</dbReference>
<dbReference type="InterPro" id="IPR050707">
    <property type="entry name" value="HTH_MetabolicPath_Reg"/>
</dbReference>
<dbReference type="Proteomes" id="UP001170481">
    <property type="component" value="Unassembled WGS sequence"/>
</dbReference>
<dbReference type="InterPro" id="IPR036388">
    <property type="entry name" value="WH-like_DNA-bd_sf"/>
</dbReference>
<dbReference type="EMBL" id="JAUORK010000016">
    <property type="protein sequence ID" value="MDO6672828.1"/>
    <property type="molecule type" value="Genomic_DNA"/>
</dbReference>
<feature type="domain" description="HTH iclR-type" evidence="7">
    <location>
        <begin position="32"/>
        <end position="94"/>
    </location>
</feature>